<organism evidence="1 2">
    <name type="scientific">Ceratodon purpureus</name>
    <name type="common">Fire moss</name>
    <name type="synonym">Dicranum purpureum</name>
    <dbReference type="NCBI Taxonomy" id="3225"/>
    <lineage>
        <taxon>Eukaryota</taxon>
        <taxon>Viridiplantae</taxon>
        <taxon>Streptophyta</taxon>
        <taxon>Embryophyta</taxon>
        <taxon>Bryophyta</taxon>
        <taxon>Bryophytina</taxon>
        <taxon>Bryopsida</taxon>
        <taxon>Dicranidae</taxon>
        <taxon>Pseudoditrichales</taxon>
        <taxon>Ditrichaceae</taxon>
        <taxon>Ceratodon</taxon>
    </lineage>
</organism>
<dbReference type="AlphaFoldDB" id="A0A8T0IHN5"/>
<evidence type="ECO:0000313" key="1">
    <source>
        <dbReference type="EMBL" id="KAG0582429.1"/>
    </source>
</evidence>
<evidence type="ECO:0000313" key="2">
    <source>
        <dbReference type="Proteomes" id="UP000822688"/>
    </source>
</evidence>
<dbReference type="EMBL" id="CM026423">
    <property type="protein sequence ID" value="KAG0582429.1"/>
    <property type="molecule type" value="Genomic_DNA"/>
</dbReference>
<accession>A0A8T0IHN5</accession>
<dbReference type="Proteomes" id="UP000822688">
    <property type="component" value="Chromosome 3"/>
</dbReference>
<protein>
    <submittedName>
        <fullName evidence="1">Uncharacterized protein</fullName>
    </submittedName>
</protein>
<keyword evidence="2" id="KW-1185">Reference proteome</keyword>
<reference evidence="1" key="1">
    <citation type="submission" date="2020-06" db="EMBL/GenBank/DDBJ databases">
        <title>WGS assembly of Ceratodon purpureus strain R40.</title>
        <authorList>
            <person name="Carey S.B."/>
            <person name="Jenkins J."/>
            <person name="Shu S."/>
            <person name="Lovell J.T."/>
            <person name="Sreedasyam A."/>
            <person name="Maumus F."/>
            <person name="Tiley G.P."/>
            <person name="Fernandez-Pozo N."/>
            <person name="Barry K."/>
            <person name="Chen C."/>
            <person name="Wang M."/>
            <person name="Lipzen A."/>
            <person name="Daum C."/>
            <person name="Saski C.A."/>
            <person name="Payton A.C."/>
            <person name="Mcbreen J.C."/>
            <person name="Conrad R.E."/>
            <person name="Kollar L.M."/>
            <person name="Olsson S."/>
            <person name="Huttunen S."/>
            <person name="Landis J.B."/>
            <person name="Wickett N.J."/>
            <person name="Johnson M.G."/>
            <person name="Rensing S.A."/>
            <person name="Grimwood J."/>
            <person name="Schmutz J."/>
            <person name="Mcdaniel S.F."/>
        </authorList>
    </citation>
    <scope>NUCLEOTIDE SEQUENCE</scope>
    <source>
        <strain evidence="1">R40</strain>
    </source>
</reference>
<gene>
    <name evidence="1" type="ORF">KC19_3G059000</name>
</gene>
<sequence length="97" mass="10570">MDACIVCRGTDTWKTGDLTISLLQLTHLNCGFVRNVNFPLLSFAASFCAGEAVQFLSSIVPSGPCSIAATTQACSLRKTLYKFSMANYPIKEWSRIA</sequence>
<comment type="caution">
    <text evidence="1">The sequence shown here is derived from an EMBL/GenBank/DDBJ whole genome shotgun (WGS) entry which is preliminary data.</text>
</comment>
<name>A0A8T0IHN5_CERPU</name>
<proteinExistence type="predicted"/>